<feature type="signal peptide" evidence="1">
    <location>
        <begin position="1"/>
        <end position="41"/>
    </location>
</feature>
<reference evidence="2 3" key="1">
    <citation type="submission" date="2022-08" db="EMBL/GenBank/DDBJ databases">
        <title>Reclassification of Massilia species as members of the genera Telluria, Duganella, Pseudoduganella, Mokoshia gen. nov. and Zemynaea gen. nov. using orthogonal and non-orthogonal genome-based approaches.</title>
        <authorList>
            <person name="Bowman J.P."/>
        </authorList>
    </citation>
    <scope>NUCLEOTIDE SEQUENCE [LARGE SCALE GENOMIC DNA]</scope>
    <source>
        <strain evidence="2 3">JCM 31607</strain>
    </source>
</reference>
<proteinExistence type="predicted"/>
<evidence type="ECO:0000256" key="1">
    <source>
        <dbReference type="SAM" id="SignalP"/>
    </source>
</evidence>
<evidence type="ECO:0000313" key="3">
    <source>
        <dbReference type="Proteomes" id="UP001205861"/>
    </source>
</evidence>
<dbReference type="Pfam" id="PF13689">
    <property type="entry name" value="DUF4154"/>
    <property type="match status" value="1"/>
</dbReference>
<dbReference type="RefSeq" id="WP_258857214.1">
    <property type="nucleotide sequence ID" value="NZ_JANUGV010000004.1"/>
</dbReference>
<protein>
    <submittedName>
        <fullName evidence="2">YfiR family protein</fullName>
    </submittedName>
</protein>
<dbReference type="PROSITE" id="PS51257">
    <property type="entry name" value="PROKAR_LIPOPROTEIN"/>
    <property type="match status" value="1"/>
</dbReference>
<sequence>MRTLLLPAAARPWRQRLAQLGLAWCAAVFAVLACAAQHAQAEATASGPSLERRVKAAFLYKFLGYTEFPASAFADPASPITILVSGSDEMVAELAALTAGRSVNSRAIVVRALRETEPALAHLLFVAGSDCARAGRVIRAVRALLVVTECDTGPQQGSVINFRIVDEHVRFDVSLEAADSNGVKLSSRLLTVANHVQKGAP</sequence>
<dbReference type="InterPro" id="IPR025293">
    <property type="entry name" value="YfiR/HmsC-like"/>
</dbReference>
<accession>A0ABT2BM10</accession>
<dbReference type="Proteomes" id="UP001205861">
    <property type="component" value="Unassembled WGS sequence"/>
</dbReference>
<organism evidence="2 3">
    <name type="scientific">Massilia solisilvae</name>
    <dbReference type="NCBI Taxonomy" id="1811225"/>
    <lineage>
        <taxon>Bacteria</taxon>
        <taxon>Pseudomonadati</taxon>
        <taxon>Pseudomonadota</taxon>
        <taxon>Betaproteobacteria</taxon>
        <taxon>Burkholderiales</taxon>
        <taxon>Oxalobacteraceae</taxon>
        <taxon>Telluria group</taxon>
        <taxon>Massilia</taxon>
    </lineage>
</organism>
<keyword evidence="3" id="KW-1185">Reference proteome</keyword>
<dbReference type="EMBL" id="JANUGV010000004">
    <property type="protein sequence ID" value="MCS0609561.1"/>
    <property type="molecule type" value="Genomic_DNA"/>
</dbReference>
<gene>
    <name evidence="2" type="ORF">NX773_15425</name>
</gene>
<evidence type="ECO:0000313" key="2">
    <source>
        <dbReference type="EMBL" id="MCS0609561.1"/>
    </source>
</evidence>
<comment type="caution">
    <text evidence="2">The sequence shown here is derived from an EMBL/GenBank/DDBJ whole genome shotgun (WGS) entry which is preliminary data.</text>
</comment>
<keyword evidence="1" id="KW-0732">Signal</keyword>
<name>A0ABT2BM10_9BURK</name>
<feature type="chain" id="PRO_5045844347" evidence="1">
    <location>
        <begin position="42"/>
        <end position="201"/>
    </location>
</feature>